<reference evidence="2 3" key="1">
    <citation type="submission" date="2016-11" db="EMBL/GenBank/DDBJ databases">
        <authorList>
            <person name="Varghese N."/>
            <person name="Submissions S."/>
        </authorList>
    </citation>
    <scope>NUCLEOTIDE SEQUENCE [LARGE SCALE GENOMIC DNA]</scope>
    <source>
        <strain evidence="2 3">CGMCC 1.12174</strain>
        <strain evidence="1 4">DSM 26351</strain>
    </source>
</reference>
<dbReference type="Proteomes" id="UP000198940">
    <property type="component" value="Unassembled WGS sequence"/>
</dbReference>
<evidence type="ECO:0000313" key="4">
    <source>
        <dbReference type="Proteomes" id="UP000198940"/>
    </source>
</evidence>
<accession>A0A1M6RQC9</accession>
<name>A0A1M6RQC9_9FLAO</name>
<dbReference type="Proteomes" id="UP000184031">
    <property type="component" value="Unassembled WGS sequence"/>
</dbReference>
<comment type="caution">
    <text evidence="2">The sequence shown here is derived from an EMBL/GenBank/DDBJ whole genome shotgun (WGS) entry which is preliminary data.</text>
</comment>
<sequence>METKKILIPTDFSVKSLELVRKAIFETGDQPLEIVLLHGTILSNSITDLLFFSKTRLVRELQSKEFVEACTVLKNKYPAKIHSLYVEVITSNSSAYFRNFVDATQISEIFVPPHGVLNFKGAKGFDTLPLFPKCGVPCFYLDQEKQTEGEIVGKKQFANVFLSGLK</sequence>
<evidence type="ECO:0008006" key="5">
    <source>
        <dbReference type="Google" id="ProtNLM"/>
    </source>
</evidence>
<dbReference type="EMBL" id="FRAT01000002">
    <property type="protein sequence ID" value="SHK34538.1"/>
    <property type="molecule type" value="Genomic_DNA"/>
</dbReference>
<dbReference type="AlphaFoldDB" id="A0A1M6RQC9"/>
<keyword evidence="4" id="KW-1185">Reference proteome</keyword>
<proteinExistence type="predicted"/>
<dbReference type="STRING" id="1055723.SAMN05216293_0842"/>
<protein>
    <recommendedName>
        <fullName evidence="5">Universal stress protein family protein</fullName>
    </recommendedName>
</protein>
<evidence type="ECO:0000313" key="2">
    <source>
        <dbReference type="EMBL" id="SHK34538.1"/>
    </source>
</evidence>
<evidence type="ECO:0000313" key="3">
    <source>
        <dbReference type="Proteomes" id="UP000184031"/>
    </source>
</evidence>
<dbReference type="OrthoDB" id="893860at2"/>
<organism evidence="2 3">
    <name type="scientific">Flagellimonas taeanensis</name>
    <dbReference type="NCBI Taxonomy" id="1005926"/>
    <lineage>
        <taxon>Bacteria</taxon>
        <taxon>Pseudomonadati</taxon>
        <taxon>Bacteroidota</taxon>
        <taxon>Flavobacteriia</taxon>
        <taxon>Flavobacteriales</taxon>
        <taxon>Flavobacteriaceae</taxon>
        <taxon>Flagellimonas</taxon>
    </lineage>
</organism>
<evidence type="ECO:0000313" key="1">
    <source>
        <dbReference type="EMBL" id="SFB76251.1"/>
    </source>
</evidence>
<gene>
    <name evidence="1" type="ORF">SAMN04487891_102165</name>
    <name evidence="2" type="ORF">SAMN05216293_0842</name>
</gene>
<dbReference type="RefSeq" id="WP_072877224.1">
    <property type="nucleotide sequence ID" value="NZ_FOKU01000002.1"/>
</dbReference>
<dbReference type="EMBL" id="FOKU01000002">
    <property type="protein sequence ID" value="SFB76251.1"/>
    <property type="molecule type" value="Genomic_DNA"/>
</dbReference>